<dbReference type="EMBL" id="BJMD01000013">
    <property type="protein sequence ID" value="GEB19610.1"/>
    <property type="molecule type" value="Genomic_DNA"/>
</dbReference>
<name>A0A4Y3NCP4_PAEAU</name>
<dbReference type="Pfam" id="PF00364">
    <property type="entry name" value="Biotin_lipoyl"/>
    <property type="match status" value="1"/>
</dbReference>
<evidence type="ECO:0000313" key="10">
    <source>
        <dbReference type="EMBL" id="GEB19610.1"/>
    </source>
</evidence>
<dbReference type="EC" id="2.3.1.-" evidence="6"/>
<protein>
    <recommendedName>
        <fullName evidence="6">Dihydrolipoamide acetyltransferase component of pyruvate dehydrogenase complex</fullName>
        <ecNumber evidence="6">2.3.1.-</ecNumber>
    </recommendedName>
</protein>
<evidence type="ECO:0000256" key="2">
    <source>
        <dbReference type="ARBA" id="ARBA00007317"/>
    </source>
</evidence>
<dbReference type="Gene3D" id="4.10.320.10">
    <property type="entry name" value="E3-binding domain"/>
    <property type="match status" value="1"/>
</dbReference>
<dbReference type="InterPro" id="IPR036625">
    <property type="entry name" value="E3-bd_dom_sf"/>
</dbReference>
<evidence type="ECO:0000256" key="7">
    <source>
        <dbReference type="SAM" id="MobiDB-lite"/>
    </source>
</evidence>
<evidence type="ECO:0000256" key="1">
    <source>
        <dbReference type="ARBA" id="ARBA00001938"/>
    </source>
</evidence>
<feature type="domain" description="Lipoyl-binding" evidence="8">
    <location>
        <begin position="3"/>
        <end position="79"/>
    </location>
</feature>
<keyword evidence="3 6" id="KW-0808">Transferase</keyword>
<dbReference type="PROSITE" id="PS51826">
    <property type="entry name" value="PSBD"/>
    <property type="match status" value="1"/>
</dbReference>
<dbReference type="GO" id="GO:0016407">
    <property type="term" value="F:acetyltransferase activity"/>
    <property type="evidence" value="ECO:0007669"/>
    <property type="project" value="TreeGrafter"/>
</dbReference>
<evidence type="ECO:0000313" key="11">
    <source>
        <dbReference type="Proteomes" id="UP000317715"/>
    </source>
</evidence>
<feature type="region of interest" description="Disordered" evidence="7">
    <location>
        <begin position="104"/>
        <end position="140"/>
    </location>
</feature>
<dbReference type="RefSeq" id="WP_141283798.1">
    <property type="nucleotide sequence ID" value="NZ_BAAAWK010000001.1"/>
</dbReference>
<dbReference type="CDD" id="cd06849">
    <property type="entry name" value="lipoyl_domain"/>
    <property type="match status" value="1"/>
</dbReference>
<evidence type="ECO:0000259" key="8">
    <source>
        <dbReference type="PROSITE" id="PS50968"/>
    </source>
</evidence>
<dbReference type="SUPFAM" id="SSF52777">
    <property type="entry name" value="CoA-dependent acyltransferases"/>
    <property type="match status" value="1"/>
</dbReference>
<feature type="region of interest" description="Disordered" evidence="7">
    <location>
        <begin position="284"/>
        <end position="305"/>
    </location>
</feature>
<sequence length="534" mass="55743">MTVKKFNLPDVGEGLTEAEVVAWKVKPGDVVAINDVLCEIETAKSLVELPSPFAGTVTELLVEEGITVEVGTAIIAVSEGQDAGDAPVTPTAADAPAVETPLYGKLPLDDDQDDNRPAGGPLVGSGPKADAVKRRTRKRPAGSVVAAATIAENAEGTVQDHQAVLEATAAEAPVPHRTTTPAAVVSPAPQGIVAQAPQRTVAQAPAAQGSVVVPEAPQATASRGAAISGTISGLVNKVLAKPPVRKFARDLGIDLADVVATGQRGEVTREDLVSYQAQRDAEHDQADSFWGASKKPQDQRVETMPVKGVRKATAKAMVDSAFSAPHVSIFVDVDASRTMEFVKRLKASRDFEGIKVSPLLILAKAVIWAAARNPSVNATWVDNADGKGGAEIQVKHYMNLGIAAATPRGLMVPNIKDAQDLSLKQLALALNELATKARAGKTQPAEMQGGSLTITNIGALGIDTGTPIINPGEVAIIAFGTIKQKPWVLDGEVIPRWITTLGGSFDHRVVDGDLSARFMADVASILEEPALLLD</sequence>
<reference evidence="10 11" key="1">
    <citation type="submission" date="2019-06" db="EMBL/GenBank/DDBJ databases">
        <title>Whole genome shotgun sequence of Paenarthrobacter aurescens NBRC 12136.</title>
        <authorList>
            <person name="Hosoyama A."/>
            <person name="Uohara A."/>
            <person name="Ohji S."/>
            <person name="Ichikawa N."/>
        </authorList>
    </citation>
    <scope>NUCLEOTIDE SEQUENCE [LARGE SCALE GENOMIC DNA]</scope>
    <source>
        <strain evidence="10 11">NBRC 12136</strain>
    </source>
</reference>
<dbReference type="Pfam" id="PF02817">
    <property type="entry name" value="E3_binding"/>
    <property type="match status" value="1"/>
</dbReference>
<organism evidence="10 11">
    <name type="scientific">Paenarthrobacter aurescens</name>
    <name type="common">Arthrobacter aurescens</name>
    <dbReference type="NCBI Taxonomy" id="43663"/>
    <lineage>
        <taxon>Bacteria</taxon>
        <taxon>Bacillati</taxon>
        <taxon>Actinomycetota</taxon>
        <taxon>Actinomycetes</taxon>
        <taxon>Micrococcales</taxon>
        <taxon>Micrococcaceae</taxon>
        <taxon>Paenarthrobacter</taxon>
    </lineage>
</organism>
<dbReference type="AlphaFoldDB" id="A0A4Y3NCP4"/>
<dbReference type="InterPro" id="IPR000089">
    <property type="entry name" value="Biotin_lipoyl"/>
</dbReference>
<dbReference type="OrthoDB" id="9805770at2"/>
<evidence type="ECO:0000259" key="9">
    <source>
        <dbReference type="PROSITE" id="PS51826"/>
    </source>
</evidence>
<evidence type="ECO:0000256" key="6">
    <source>
        <dbReference type="RuleBase" id="RU003423"/>
    </source>
</evidence>
<dbReference type="InterPro" id="IPR011053">
    <property type="entry name" value="Single_hybrid_motif"/>
</dbReference>
<keyword evidence="11" id="KW-1185">Reference proteome</keyword>
<dbReference type="Gene3D" id="3.30.559.10">
    <property type="entry name" value="Chloramphenicol acetyltransferase-like domain"/>
    <property type="match status" value="1"/>
</dbReference>
<dbReference type="InterPro" id="IPR023213">
    <property type="entry name" value="CAT-like_dom_sf"/>
</dbReference>
<dbReference type="Proteomes" id="UP000317715">
    <property type="component" value="Unassembled WGS sequence"/>
</dbReference>
<accession>A0A4Y3NCP4</accession>
<keyword evidence="10" id="KW-0670">Pyruvate</keyword>
<dbReference type="GO" id="GO:0031405">
    <property type="term" value="F:lipoic acid binding"/>
    <property type="evidence" value="ECO:0007669"/>
    <property type="project" value="TreeGrafter"/>
</dbReference>
<dbReference type="SUPFAM" id="SSF51230">
    <property type="entry name" value="Single hybrid motif"/>
    <property type="match status" value="1"/>
</dbReference>
<dbReference type="Pfam" id="PF00198">
    <property type="entry name" value="2-oxoacid_dh"/>
    <property type="match status" value="1"/>
</dbReference>
<comment type="cofactor">
    <cofactor evidence="1 6">
        <name>(R)-lipoate</name>
        <dbReference type="ChEBI" id="CHEBI:83088"/>
    </cofactor>
</comment>
<dbReference type="GeneID" id="97302769"/>
<evidence type="ECO:0000256" key="4">
    <source>
        <dbReference type="ARBA" id="ARBA00022823"/>
    </source>
</evidence>
<proteinExistence type="inferred from homology"/>
<dbReference type="InterPro" id="IPR004167">
    <property type="entry name" value="PSBD"/>
</dbReference>
<comment type="caution">
    <text evidence="10">The sequence shown here is derived from an EMBL/GenBank/DDBJ whole genome shotgun (WGS) entry which is preliminary data.</text>
</comment>
<evidence type="ECO:0000256" key="3">
    <source>
        <dbReference type="ARBA" id="ARBA00022679"/>
    </source>
</evidence>
<comment type="similarity">
    <text evidence="2 6">Belongs to the 2-oxoacid dehydrogenase family.</text>
</comment>
<dbReference type="Gene3D" id="2.40.50.100">
    <property type="match status" value="1"/>
</dbReference>
<dbReference type="PANTHER" id="PTHR43178">
    <property type="entry name" value="DIHYDROLIPOAMIDE ACETYLTRANSFERASE COMPONENT OF PYRUVATE DEHYDROGENASE COMPLEX"/>
    <property type="match status" value="1"/>
</dbReference>
<dbReference type="GO" id="GO:0005737">
    <property type="term" value="C:cytoplasm"/>
    <property type="evidence" value="ECO:0007669"/>
    <property type="project" value="TreeGrafter"/>
</dbReference>
<dbReference type="FunFam" id="3.30.559.10:FF:000007">
    <property type="entry name" value="Dihydrolipoamide acetyltransferase component of pyruvate dehydrogenase complex"/>
    <property type="match status" value="1"/>
</dbReference>
<dbReference type="PROSITE" id="PS50968">
    <property type="entry name" value="BIOTINYL_LIPOYL"/>
    <property type="match status" value="1"/>
</dbReference>
<keyword evidence="5 6" id="KW-0012">Acyltransferase</keyword>
<dbReference type="InterPro" id="IPR050743">
    <property type="entry name" value="2-oxoacid_DH_E2_comp"/>
</dbReference>
<evidence type="ECO:0000256" key="5">
    <source>
        <dbReference type="ARBA" id="ARBA00023315"/>
    </source>
</evidence>
<keyword evidence="4 6" id="KW-0450">Lipoyl</keyword>
<dbReference type="PANTHER" id="PTHR43178:SF5">
    <property type="entry name" value="LIPOAMIDE ACYLTRANSFERASE COMPONENT OF BRANCHED-CHAIN ALPHA-KETO ACID DEHYDROGENASE COMPLEX, MITOCHONDRIAL"/>
    <property type="match status" value="1"/>
</dbReference>
<dbReference type="SUPFAM" id="SSF47005">
    <property type="entry name" value="Peripheral subunit-binding domain of 2-oxo acid dehydrogenase complex"/>
    <property type="match status" value="1"/>
</dbReference>
<feature type="domain" description="Peripheral subunit-binding (PSBD)" evidence="9">
    <location>
        <begin position="239"/>
        <end position="276"/>
    </location>
</feature>
<gene>
    <name evidence="10" type="ORF">AAU01_23650</name>
</gene>
<dbReference type="InterPro" id="IPR001078">
    <property type="entry name" value="2-oxoacid_DH_actylTfrase"/>
</dbReference>